<accession>A0A2G9RMZ6</accession>
<feature type="transmembrane region" description="Helical" evidence="4">
    <location>
        <begin position="21"/>
        <end position="39"/>
    </location>
</feature>
<dbReference type="InterPro" id="IPR020904">
    <property type="entry name" value="Sc_DH/Rdtase_CS"/>
</dbReference>
<dbReference type="InterPro" id="IPR002347">
    <property type="entry name" value="SDR_fam"/>
</dbReference>
<dbReference type="AlphaFoldDB" id="A0A2G9RMZ6"/>
<dbReference type="EMBL" id="KV935828">
    <property type="protein sequence ID" value="PIO29276.1"/>
    <property type="molecule type" value="Genomic_DNA"/>
</dbReference>
<dbReference type="PANTHER" id="PTHR43313:SF12">
    <property type="entry name" value="RETINOL DEHYDROGENASE 5"/>
    <property type="match status" value="1"/>
</dbReference>
<dbReference type="GO" id="GO:0001523">
    <property type="term" value="P:retinoid metabolic process"/>
    <property type="evidence" value="ECO:0007669"/>
    <property type="project" value="TreeGrafter"/>
</dbReference>
<dbReference type="Pfam" id="PF00106">
    <property type="entry name" value="adh_short"/>
    <property type="match status" value="1"/>
</dbReference>
<keyword evidence="6" id="KW-1185">Reference proteome</keyword>
<dbReference type="GO" id="GO:0008202">
    <property type="term" value="P:steroid metabolic process"/>
    <property type="evidence" value="ECO:0007669"/>
    <property type="project" value="TreeGrafter"/>
</dbReference>
<dbReference type="InterPro" id="IPR036291">
    <property type="entry name" value="NAD(P)-bd_dom_sf"/>
</dbReference>
<evidence type="ECO:0000256" key="4">
    <source>
        <dbReference type="SAM" id="Phobius"/>
    </source>
</evidence>
<reference evidence="6" key="1">
    <citation type="journal article" date="2017" name="Nat. Commun.">
        <title>The North American bullfrog draft genome provides insight into hormonal regulation of long noncoding RNA.</title>
        <authorList>
            <person name="Hammond S.A."/>
            <person name="Warren R.L."/>
            <person name="Vandervalk B.P."/>
            <person name="Kucuk E."/>
            <person name="Khan H."/>
            <person name="Gibb E.A."/>
            <person name="Pandoh P."/>
            <person name="Kirk H."/>
            <person name="Zhao Y."/>
            <person name="Jones M."/>
            <person name="Mungall A.J."/>
            <person name="Coope R."/>
            <person name="Pleasance S."/>
            <person name="Moore R.A."/>
            <person name="Holt R.A."/>
            <person name="Round J.M."/>
            <person name="Ohora S."/>
            <person name="Walle B.V."/>
            <person name="Veldhoen N."/>
            <person name="Helbing C.C."/>
            <person name="Birol I."/>
        </authorList>
    </citation>
    <scope>NUCLEOTIDE SEQUENCE [LARGE SCALE GENOMIC DNA]</scope>
</reference>
<protein>
    <recommendedName>
        <fullName evidence="7">Retinol dehydrogenase 5</fullName>
    </recommendedName>
</protein>
<evidence type="ECO:0000256" key="2">
    <source>
        <dbReference type="ARBA" id="ARBA00023002"/>
    </source>
</evidence>
<dbReference type="Gene3D" id="3.40.50.720">
    <property type="entry name" value="NAD(P)-binding Rossmann-like Domain"/>
    <property type="match status" value="1"/>
</dbReference>
<evidence type="ECO:0000256" key="1">
    <source>
        <dbReference type="ARBA" id="ARBA00006484"/>
    </source>
</evidence>
<dbReference type="GO" id="GO:0004745">
    <property type="term" value="F:all-trans-retinol dehydrogenase (NAD+) activity"/>
    <property type="evidence" value="ECO:0007669"/>
    <property type="project" value="TreeGrafter"/>
</dbReference>
<keyword evidence="4" id="KW-1133">Transmembrane helix</keyword>
<keyword evidence="2" id="KW-0560">Oxidoreductase</keyword>
<dbReference type="CDD" id="cd09805">
    <property type="entry name" value="type2_17beta_HSD-like_SDR_c"/>
    <property type="match status" value="1"/>
</dbReference>
<dbReference type="Proteomes" id="UP000228934">
    <property type="component" value="Unassembled WGS sequence"/>
</dbReference>
<dbReference type="PRINTS" id="PR00080">
    <property type="entry name" value="SDRFAMILY"/>
</dbReference>
<evidence type="ECO:0000313" key="6">
    <source>
        <dbReference type="Proteomes" id="UP000228934"/>
    </source>
</evidence>
<keyword evidence="4" id="KW-0472">Membrane</keyword>
<proteinExistence type="inferred from homology"/>
<dbReference type="SUPFAM" id="SSF51735">
    <property type="entry name" value="NAD(P)-binding Rossmann-fold domains"/>
    <property type="match status" value="1"/>
</dbReference>
<evidence type="ECO:0008006" key="7">
    <source>
        <dbReference type="Google" id="ProtNLM"/>
    </source>
</evidence>
<name>A0A2G9RMZ6_AQUCT</name>
<gene>
    <name evidence="5" type="ORF">AB205_0124460</name>
</gene>
<dbReference type="PRINTS" id="PR00081">
    <property type="entry name" value="GDHRDH"/>
</dbReference>
<dbReference type="OrthoDB" id="5296at2759"/>
<comment type="similarity">
    <text evidence="1 3">Belongs to the short-chain dehydrogenases/reductases (SDR) family.</text>
</comment>
<evidence type="ECO:0000256" key="3">
    <source>
        <dbReference type="RuleBase" id="RU000363"/>
    </source>
</evidence>
<keyword evidence="4" id="KW-0812">Transmembrane</keyword>
<sequence length="340" mass="38128">MKPIPDRCRHLSSRGGFYKGSMWFIVLLIAIVWVVGWFLRDRQTISRLSHKHVFITGCDTGFGNLLAKRLNRNGFHVLAGCLTQSGADDLQKACPMGLKTTLLDVTNCESIKKAVQWVKAEVGSKGLYGLVNNAGIANPIGPTEWMTVEDYRRVMEVNTFGTIGVTLSFLPLVKQAQGRIVNMASVLGRISANGGGYCVSKYAVEAFSDSLRRDVQHFGVKVCIIEPGFFKTAVTNLDSIEKSLQQLWDQMPPETRKSYGDTYYSKYMKVQRLIMNFICDPDISKVPKCIEHALQARYPRTRYSPGWDAKLVWLPASYMPSFIMDAVLALVLPKPEQRVC</sequence>
<dbReference type="PROSITE" id="PS00061">
    <property type="entry name" value="ADH_SHORT"/>
    <property type="match status" value="1"/>
</dbReference>
<evidence type="ECO:0000313" key="5">
    <source>
        <dbReference type="EMBL" id="PIO29276.1"/>
    </source>
</evidence>
<dbReference type="FunFam" id="3.40.50.720:FF:000074">
    <property type="entry name" value="Retinol dehydrogenase type 1"/>
    <property type="match status" value="1"/>
</dbReference>
<dbReference type="PANTHER" id="PTHR43313">
    <property type="entry name" value="SHORT-CHAIN DEHYDROGENASE/REDUCTASE FAMILY 9C"/>
    <property type="match status" value="1"/>
</dbReference>
<organism evidence="5 6">
    <name type="scientific">Aquarana catesbeiana</name>
    <name type="common">American bullfrog</name>
    <name type="synonym">Rana catesbeiana</name>
    <dbReference type="NCBI Taxonomy" id="8400"/>
    <lineage>
        <taxon>Eukaryota</taxon>
        <taxon>Metazoa</taxon>
        <taxon>Chordata</taxon>
        <taxon>Craniata</taxon>
        <taxon>Vertebrata</taxon>
        <taxon>Euteleostomi</taxon>
        <taxon>Amphibia</taxon>
        <taxon>Batrachia</taxon>
        <taxon>Anura</taxon>
        <taxon>Neobatrachia</taxon>
        <taxon>Ranoidea</taxon>
        <taxon>Ranidae</taxon>
        <taxon>Aquarana</taxon>
    </lineage>
</organism>